<keyword evidence="6 9" id="KW-1133">Transmembrane helix</keyword>
<dbReference type="GO" id="GO:0046872">
    <property type="term" value="F:metal ion binding"/>
    <property type="evidence" value="ECO:0007669"/>
    <property type="project" value="UniProtKB-KW"/>
</dbReference>
<evidence type="ECO:0000313" key="14">
    <source>
        <dbReference type="Proteomes" id="UP000183832"/>
    </source>
</evidence>
<dbReference type="OrthoDB" id="1936208at2759"/>
<comment type="subcellular location">
    <subcellularLocation>
        <location evidence="1">Membrane</location>
        <topology evidence="1">Multi-pass membrane protein</topology>
    </subcellularLocation>
</comment>
<keyword evidence="7 9" id="KW-0472">Membrane</keyword>
<feature type="compositionally biased region" description="Basic and acidic residues" evidence="8">
    <location>
        <begin position="350"/>
        <end position="359"/>
    </location>
</feature>
<feature type="compositionally biased region" description="Basic and acidic residues" evidence="8">
    <location>
        <begin position="1345"/>
        <end position="1362"/>
    </location>
</feature>
<name>A0A1J1IZ32_9DIPT</name>
<proteinExistence type="inferred from homology"/>
<feature type="transmembrane region" description="Helical" evidence="9">
    <location>
        <begin position="2108"/>
        <end position="2127"/>
    </location>
</feature>
<protein>
    <submittedName>
        <fullName evidence="13">CLUMA_CG018237, isoform A</fullName>
    </submittedName>
</protein>
<evidence type="ECO:0000259" key="11">
    <source>
        <dbReference type="Pfam" id="PF07810"/>
    </source>
</evidence>
<evidence type="ECO:0000256" key="4">
    <source>
        <dbReference type="ARBA" id="ARBA00022723"/>
    </source>
</evidence>
<evidence type="ECO:0000256" key="3">
    <source>
        <dbReference type="ARBA" id="ARBA00022692"/>
    </source>
</evidence>
<feature type="region of interest" description="Disordered" evidence="8">
    <location>
        <begin position="2287"/>
        <end position="2339"/>
    </location>
</feature>
<dbReference type="GO" id="GO:0042274">
    <property type="term" value="P:ribosomal small subunit biogenesis"/>
    <property type="evidence" value="ECO:0007669"/>
    <property type="project" value="InterPro"/>
</dbReference>
<keyword evidence="4" id="KW-0479">Metal-binding</keyword>
<dbReference type="InterPro" id="IPR007307">
    <property type="entry name" value="Ltv1"/>
</dbReference>
<dbReference type="PANTHER" id="PTHR23302">
    <property type="entry name" value="TRANSMEMBRANE CHANNEL-RELATED"/>
    <property type="match status" value="1"/>
</dbReference>
<feature type="region of interest" description="Disordered" evidence="8">
    <location>
        <begin position="403"/>
        <end position="436"/>
    </location>
</feature>
<evidence type="ECO:0000256" key="1">
    <source>
        <dbReference type="ARBA" id="ARBA00004141"/>
    </source>
</evidence>
<dbReference type="Pfam" id="PF04180">
    <property type="entry name" value="LTV"/>
    <property type="match status" value="2"/>
</dbReference>
<dbReference type="Pfam" id="PF03828">
    <property type="entry name" value="PAP_assoc"/>
    <property type="match status" value="1"/>
</dbReference>
<dbReference type="Gene3D" id="3.30.460.10">
    <property type="entry name" value="Beta Polymerase, domain 2"/>
    <property type="match status" value="1"/>
</dbReference>
<feature type="region of interest" description="Disordered" evidence="8">
    <location>
        <begin position="1380"/>
        <end position="1400"/>
    </location>
</feature>
<dbReference type="SUPFAM" id="SSF81301">
    <property type="entry name" value="Nucleotidyltransferase"/>
    <property type="match status" value="1"/>
</dbReference>
<dbReference type="Pfam" id="PF22600">
    <property type="entry name" value="MTPAP-like_central"/>
    <property type="match status" value="1"/>
</dbReference>
<evidence type="ECO:0000256" key="8">
    <source>
        <dbReference type="SAM" id="MobiDB-lite"/>
    </source>
</evidence>
<comment type="similarity">
    <text evidence="2">Belongs to the TMC family.</text>
</comment>
<dbReference type="InterPro" id="IPR002058">
    <property type="entry name" value="PAP_assoc"/>
</dbReference>
<evidence type="ECO:0000259" key="12">
    <source>
        <dbReference type="Pfam" id="PF22600"/>
    </source>
</evidence>
<dbReference type="CDD" id="cd05402">
    <property type="entry name" value="NT_PAP_TUTase"/>
    <property type="match status" value="1"/>
</dbReference>
<evidence type="ECO:0000313" key="13">
    <source>
        <dbReference type="EMBL" id="CRL05407.1"/>
    </source>
</evidence>
<dbReference type="PANTHER" id="PTHR23302:SF24">
    <property type="entry name" value="TMC DOMAIN-CONTAINING PROTEIN"/>
    <property type="match status" value="1"/>
</dbReference>
<keyword evidence="14" id="KW-1185">Reference proteome</keyword>
<dbReference type="InterPro" id="IPR012496">
    <property type="entry name" value="TMC_dom"/>
</dbReference>
<dbReference type="SUPFAM" id="SSF81631">
    <property type="entry name" value="PAP/OAS1 substrate-binding domain"/>
    <property type="match status" value="1"/>
</dbReference>
<feature type="domain" description="Poly(A) RNA polymerase mitochondrial-like central palm" evidence="12">
    <location>
        <begin position="584"/>
        <end position="730"/>
    </location>
</feature>
<dbReference type="InterPro" id="IPR038900">
    <property type="entry name" value="TMC"/>
</dbReference>
<evidence type="ECO:0000256" key="9">
    <source>
        <dbReference type="SAM" id="Phobius"/>
    </source>
</evidence>
<dbReference type="GO" id="GO:0005886">
    <property type="term" value="C:plasma membrane"/>
    <property type="evidence" value="ECO:0007669"/>
    <property type="project" value="InterPro"/>
</dbReference>
<feature type="transmembrane region" description="Helical" evidence="9">
    <location>
        <begin position="1958"/>
        <end position="1978"/>
    </location>
</feature>
<sequence length="2339" mass="271145">MPTPSDNNGKTKEDSNVAPKNNESNKNSLPVNTDGAKSSENALKKKQNGARDESPRRNAKNNLTNRNGNHQNVNNRQNRTNSVNKRSTNDANNNSNSSSNKQPTYKVSHATQQNMLSEFQQQQYQKVSNGHVDSSKKNNHQKYRSITKVNQNGNYYENLQGTSTTTHSESPQHYLNDHISRPAGDLQHHSTDVNVTPRKYSLEFLHEVRCKMSNGTLLQQHKSPKSQKQIDDTNLLALKMALGDNSGNYNHFYASSIYGNQMLMQYQQYQQQNFTRLQQQQQHQQMQRMYQRNQHDHGYQRGYHPSMYTPEQDICLCTKPQQQQQPQIQQALHRTFPPTFSHLPSYQNRNKREYRDQNKKNRNAYQNNERNFKSQRDYRNNIQIGKSHSFSEDDNKCKEVPVNRTISDQHPYRSLSPTPPSSSKSSSPGAHEKEERMPVEVNYELVDDTSSTGSAASSGPILYANELNVSDMKVSMSAPVLSTPVEEPSSNVNLWIDSNFGSILQNGLSMSAENLNNIRDPPVKIFKRPPSINGGSFKQLYTPIYRSLSYDVHSPFEYYLSRTENSTMNAPPLNLRCGSQWDQLSVDMWDKFKANQQSQVTYRNKMILWRDLFHYVKNFPPFHQRAVPKWGLFLVGSTISGFGADTSDIDMCLVSKGNSHMEPRLEAMITLNELQSFLTNSMSPFRNFFLINAKVPILRFRDASDQIEIDLNYNNCVGVRNTHLLNSYSQLDWRLRPLALVVKIWAQYHNINDARNSTISSYSLVLMVIHFLQYAVKPIILPCLHQLCPSKFQKDHDITTIDMVEICDVGWKSDNNQPLGELFLRFLDYYSNFDYGKNAISIRTGGVLPIDECRNARSHKNDPNHWQTLCIEEPFDLTNTARSAYDSEIFQKIKDVFFQSFYRLKETRSLSSVFGEKLFHHQQQQQISQMNMMKYMMANAHGTQIITPMNDGRKKRPFIDKKKAITFRLVNRSQQDPLIADEKAPQHVLVPVMNKKAGPSITKTPDTGLPPEKRRKEQNKFGIFFDDDYDYLQHLREPGRDEVFWEEIPHKHADVKSKPNIQLPSSVFASEFEEDEGIVIRRNDQLTLLDDRFEKFYENYDEPEVGPLDCDEIEGHVEINDEALLKIAKDFDETQKPQKYDKAWDICRLVKLHHDEDEEEEIVELEVSEDEEGNQKEKKWDCESILSTYSNIYNHPKLIDVPTKKKPSKIQINRKTGLPENVLDGGQKGKLTVKSLAKLEKEVEESTGPKSLCAESVISTLSVLSIRPKDETPEERKERKKLLKEYRNERRFEKKSNKIAFNEERLRQNTIQLDFSFTKTVKCKNEPNCNDASSITFSNKKEKKSTRGENKKKGKLKYREENFPVQPQQKLLANYILMSGGGKDRKSSRSTKAQGWEEAGGEFYQESYPGDVENAHRDPSKLATLLPSKQTRVATNRRARQAQHEFKTARRRNSTLTATRTFRCGSQYQEIQVAALPDLSENLINESQTWEEIREIKAMPVPMAQKRELKNQLQNATKLRLQGFEQIKWKRRKAWQKIMTKWSEYLTKMELWRTSLKKIEGNFGTGVVAYFVFLRWLMILNLLIFSIIFVFIILPQLVLIEPKDKPCDLKLPPVLSTRWIADVNHTDSGYNETIWIHPNTSIQCCREAYVHEIRFNRSDFSILHLVQGTGFMEKTFLFYGMYTNQIFGYDPLSNQDINTKTRTITETTSDLNSNSNIDNLMIDEDGELPSSGDGSYLIVNNNNNNNMTSPMMNALLGVSDNVRNITTWREFFNSFDIYYDLPLAYIIVTIVCYLYTLVAIVKAVAHEFKDRLVEGEGQFYQYCNLIFGGWDFCIHNEKSAQIKHKALFNEIQSLMHLKRYEFERNNRTRDIMFKLYLIRMMVNFFVCVILVICGVVIYILFNLSLMYLVPNFNTITRYRNFNVFMSKIKKFSSGEEEVPNVPDGIDVDKQFEILFYEFLPYVCIVIFNLLVPILFNYLIQFEQYSPLFVIKMNLFRTVGLRLSSLAVLISRFYYLISAKNENSHLECYNVKYGTPQCWETFVGQQFYKLFIVDFVTHIFVTFFVNFPRALIARHMNNAFSRFIEMDFELSKHVLDVVYSQTICWLGTFYAPFLPAIAAVLIFFMFYIKKFACLVNSKPSAILYRASRSNSLFMIILLLSFTIAIIPVVYAIAEIVPSRSCGPFRGLHSTWDRAIEAFMKLPEFLRNIVFFFGTSSFAIPCFIVLILFLYYYYSVSAANKHMVQVLKNQLVLEGHDKQFLLTRLSLFIKQQQEYQKRVQRQFYDQTSTTTNSQLSQGINLDTIPPPLLPRAPRSDAGSSERSSVEIKPHQNHRMSEIGDI</sequence>
<reference evidence="13 14" key="1">
    <citation type="submission" date="2015-04" db="EMBL/GenBank/DDBJ databases">
        <authorList>
            <person name="Syromyatnikov M.Y."/>
            <person name="Popov V.N."/>
        </authorList>
    </citation>
    <scope>NUCLEOTIDE SEQUENCE [LARGE SCALE GENOMIC DNA]</scope>
</reference>
<evidence type="ECO:0000256" key="7">
    <source>
        <dbReference type="ARBA" id="ARBA00023136"/>
    </source>
</evidence>
<feature type="transmembrane region" description="Helical" evidence="9">
    <location>
        <begin position="2148"/>
        <end position="2172"/>
    </location>
</feature>
<evidence type="ECO:0000256" key="6">
    <source>
        <dbReference type="ARBA" id="ARBA00022989"/>
    </source>
</evidence>
<feature type="transmembrane region" description="Helical" evidence="9">
    <location>
        <begin position="1567"/>
        <end position="1594"/>
    </location>
</feature>
<dbReference type="InterPro" id="IPR054708">
    <property type="entry name" value="MTPAP-like_central"/>
</dbReference>
<keyword evidence="5" id="KW-0460">Magnesium</keyword>
<feature type="compositionally biased region" description="Polar residues" evidence="8">
    <location>
        <begin position="18"/>
        <end position="41"/>
    </location>
</feature>
<feature type="region of interest" description="Disordered" evidence="8">
    <location>
        <begin position="121"/>
        <end position="140"/>
    </location>
</feature>
<dbReference type="GO" id="GO:0008381">
    <property type="term" value="F:mechanosensitive monoatomic ion channel activity"/>
    <property type="evidence" value="ECO:0007669"/>
    <property type="project" value="TreeGrafter"/>
</dbReference>
<dbReference type="Proteomes" id="UP000183832">
    <property type="component" value="Unassembled WGS sequence"/>
</dbReference>
<feature type="compositionally biased region" description="Basic and acidic residues" evidence="8">
    <location>
        <begin position="2321"/>
        <end position="2339"/>
    </location>
</feature>
<dbReference type="Pfam" id="PF07810">
    <property type="entry name" value="TMC"/>
    <property type="match status" value="1"/>
</dbReference>
<evidence type="ECO:0000259" key="10">
    <source>
        <dbReference type="Pfam" id="PF03828"/>
    </source>
</evidence>
<accession>A0A1J1IZ32</accession>
<feature type="domain" description="TMC" evidence="11">
    <location>
        <begin position="2037"/>
        <end position="2146"/>
    </location>
</feature>
<feature type="compositionally biased region" description="Low complexity" evidence="8">
    <location>
        <begin position="64"/>
        <end position="84"/>
    </location>
</feature>
<dbReference type="STRING" id="568069.A0A1J1IZ32"/>
<feature type="transmembrane region" description="Helical" evidence="9">
    <location>
        <begin position="2207"/>
        <end position="2232"/>
    </location>
</feature>
<evidence type="ECO:0000256" key="5">
    <source>
        <dbReference type="ARBA" id="ARBA00022842"/>
    </source>
</evidence>
<dbReference type="GO" id="GO:1990817">
    <property type="term" value="F:poly(A) RNA polymerase activity"/>
    <property type="evidence" value="ECO:0007669"/>
    <property type="project" value="UniProtKB-ARBA"/>
</dbReference>
<organism evidence="13 14">
    <name type="scientific">Clunio marinus</name>
    <dbReference type="NCBI Taxonomy" id="568069"/>
    <lineage>
        <taxon>Eukaryota</taxon>
        <taxon>Metazoa</taxon>
        <taxon>Ecdysozoa</taxon>
        <taxon>Arthropoda</taxon>
        <taxon>Hexapoda</taxon>
        <taxon>Insecta</taxon>
        <taxon>Pterygota</taxon>
        <taxon>Neoptera</taxon>
        <taxon>Endopterygota</taxon>
        <taxon>Diptera</taxon>
        <taxon>Nematocera</taxon>
        <taxon>Chironomoidea</taxon>
        <taxon>Chironomidae</taxon>
        <taxon>Clunio</taxon>
    </lineage>
</organism>
<feature type="compositionally biased region" description="Polar residues" evidence="8">
    <location>
        <begin position="121"/>
        <end position="132"/>
    </location>
</feature>
<dbReference type="EMBL" id="CVRI01000064">
    <property type="protein sequence ID" value="CRL05407.1"/>
    <property type="molecule type" value="Genomic_DNA"/>
</dbReference>
<feature type="transmembrane region" description="Helical" evidence="9">
    <location>
        <begin position="1783"/>
        <end position="1805"/>
    </location>
</feature>
<gene>
    <name evidence="13" type="ORF">CLUMA_CG018237</name>
</gene>
<feature type="transmembrane region" description="Helical" evidence="9">
    <location>
        <begin position="1876"/>
        <end position="1901"/>
    </location>
</feature>
<keyword evidence="3 9" id="KW-0812">Transmembrane</keyword>
<feature type="region of interest" description="Disordered" evidence="8">
    <location>
        <begin position="337"/>
        <end position="379"/>
    </location>
</feature>
<dbReference type="InterPro" id="IPR043519">
    <property type="entry name" value="NT_sf"/>
</dbReference>
<feature type="region of interest" description="Disordered" evidence="8">
    <location>
        <begin position="1338"/>
        <end position="1362"/>
    </location>
</feature>
<feature type="compositionally biased region" description="Basic and acidic residues" evidence="8">
    <location>
        <begin position="370"/>
        <end position="379"/>
    </location>
</feature>
<feature type="domain" description="PAP-associated" evidence="10">
    <location>
        <begin position="818"/>
        <end position="879"/>
    </location>
</feature>
<feature type="region of interest" description="Disordered" evidence="8">
    <location>
        <begin position="1"/>
        <end position="108"/>
    </location>
</feature>
<evidence type="ECO:0000256" key="2">
    <source>
        <dbReference type="ARBA" id="ARBA00006510"/>
    </source>
</evidence>
<dbReference type="Gene3D" id="1.10.1410.10">
    <property type="match status" value="1"/>
</dbReference>